<protein>
    <submittedName>
        <fullName evidence="3">Oidioi.mRNA.OKI2018_I69.chr1.g690.t1.cds</fullName>
    </submittedName>
</protein>
<dbReference type="EMBL" id="OU015566">
    <property type="protein sequence ID" value="CAG5103262.1"/>
    <property type="molecule type" value="Genomic_DNA"/>
</dbReference>
<name>A0ABN7SQM2_OIKDI</name>
<feature type="compositionally biased region" description="Basic and acidic residues" evidence="2">
    <location>
        <begin position="73"/>
        <end position="82"/>
    </location>
</feature>
<evidence type="ECO:0000313" key="4">
    <source>
        <dbReference type="Proteomes" id="UP001158576"/>
    </source>
</evidence>
<evidence type="ECO:0000256" key="2">
    <source>
        <dbReference type="SAM" id="MobiDB-lite"/>
    </source>
</evidence>
<gene>
    <name evidence="3" type="ORF">OKIOD_LOCUS9455</name>
</gene>
<feature type="region of interest" description="Disordered" evidence="2">
    <location>
        <begin position="56"/>
        <end position="100"/>
    </location>
</feature>
<evidence type="ECO:0000313" key="3">
    <source>
        <dbReference type="EMBL" id="CAG5103262.1"/>
    </source>
</evidence>
<keyword evidence="1" id="KW-0175">Coiled coil</keyword>
<evidence type="ECO:0000256" key="1">
    <source>
        <dbReference type="SAM" id="Coils"/>
    </source>
</evidence>
<reference evidence="3 4" key="1">
    <citation type="submission" date="2021-04" db="EMBL/GenBank/DDBJ databases">
        <authorList>
            <person name="Bliznina A."/>
        </authorList>
    </citation>
    <scope>NUCLEOTIDE SEQUENCE [LARGE SCALE GENOMIC DNA]</scope>
</reference>
<feature type="coiled-coil region" evidence="1">
    <location>
        <begin position="102"/>
        <end position="154"/>
    </location>
</feature>
<proteinExistence type="predicted"/>
<accession>A0ABN7SQM2</accession>
<dbReference type="Proteomes" id="UP001158576">
    <property type="component" value="Chromosome 1"/>
</dbReference>
<sequence length="176" mass="20359">MKSEKFFKGVWDGGEMSYVEAGKFFNDEKTKKRMEAVGVEILKGLPFGGFAASAISKPKQQEIKTEGSSLQESEIKSEESKTSDPPFAGIRQKHGHSSKMSIEDLEDKVRMLEDFMVEIKRTQMNESKHTHFLLSQLRREISQHELRVEAQLLEMKKELGERKAKKRGTWRRFFCL</sequence>
<keyword evidence="4" id="KW-1185">Reference proteome</keyword>
<organism evidence="3 4">
    <name type="scientific">Oikopleura dioica</name>
    <name type="common">Tunicate</name>
    <dbReference type="NCBI Taxonomy" id="34765"/>
    <lineage>
        <taxon>Eukaryota</taxon>
        <taxon>Metazoa</taxon>
        <taxon>Chordata</taxon>
        <taxon>Tunicata</taxon>
        <taxon>Appendicularia</taxon>
        <taxon>Copelata</taxon>
        <taxon>Oikopleuridae</taxon>
        <taxon>Oikopleura</taxon>
    </lineage>
</organism>